<organism evidence="1">
    <name type="scientific">Bradyrhizobium barranii subsp. barranii</name>
    <dbReference type="NCBI Taxonomy" id="2823807"/>
    <lineage>
        <taxon>Bacteria</taxon>
        <taxon>Pseudomonadati</taxon>
        <taxon>Pseudomonadota</taxon>
        <taxon>Alphaproteobacteria</taxon>
        <taxon>Hyphomicrobiales</taxon>
        <taxon>Nitrobacteraceae</taxon>
        <taxon>Bradyrhizobium</taxon>
        <taxon>Bradyrhizobium barranii</taxon>
    </lineage>
</organism>
<dbReference type="Proteomes" id="UP000564836">
    <property type="component" value="Chromosome"/>
</dbReference>
<dbReference type="EMBL" id="CP088280">
    <property type="protein sequence ID" value="UGX93674.1"/>
    <property type="molecule type" value="Genomic_DNA"/>
</dbReference>
<sequence length="90" mass="10313">MSGTANLEDWAGEVATNIYRISLHHSVFGRYPSNKYRVTGEELAAIDARIRDLSEAEYATAIEQAREDAWEVYRRVYRRHSTPSAPNQIN</sequence>
<name>A0A7Z0QBK7_9BRAD</name>
<dbReference type="RefSeq" id="WP_166347000.1">
    <property type="nucleotide sequence ID" value="NZ_CP088280.1"/>
</dbReference>
<reference evidence="2 3" key="1">
    <citation type="journal article" date="2017" name="Syst. Appl. Microbiol.">
        <title>Soybeans inoculated with root zone soils of Canadian native legumes harbour diverse and novel Bradyrhizobium spp. that possess agricultural potential.</title>
        <authorList>
            <person name="Bromfield E.S.P."/>
            <person name="Cloutier S."/>
            <person name="Tambong J.T."/>
            <person name="Tran Thi T.V."/>
        </authorList>
    </citation>
    <scope>NUCLEOTIDE SEQUENCE [LARGE SCALE GENOMIC DNA]</scope>
    <source>
        <strain evidence="2 3">323S2</strain>
    </source>
</reference>
<proteinExistence type="predicted"/>
<dbReference type="AlphaFoldDB" id="A0A7Z0QBK7"/>
<evidence type="ECO:0000313" key="3">
    <source>
        <dbReference type="Proteomes" id="UP000564836"/>
    </source>
</evidence>
<reference evidence="1" key="2">
    <citation type="submission" date="2020-06" db="EMBL/GenBank/DDBJ databases">
        <title>Whole Genome Sequence of Bradyrhizobium sp. Strain 323S2.</title>
        <authorList>
            <person name="Bromfield E.S.P."/>
        </authorList>
    </citation>
    <scope>NUCLEOTIDE SEQUENCE [LARGE SCALE GENOMIC DNA]</scope>
    <source>
        <strain evidence="1">323S2</strain>
    </source>
</reference>
<dbReference type="EMBL" id="JACBFH010000001">
    <property type="protein sequence ID" value="NYY90282.1"/>
    <property type="molecule type" value="Genomic_DNA"/>
</dbReference>
<gene>
    <name evidence="2" type="ORF">G6321_00050220</name>
    <name evidence="1" type="ORF">G6321_18185</name>
</gene>
<accession>A0A7Z0QBK7</accession>
<evidence type="ECO:0000313" key="1">
    <source>
        <dbReference type="EMBL" id="NYY90282.1"/>
    </source>
</evidence>
<evidence type="ECO:0000313" key="2">
    <source>
        <dbReference type="EMBL" id="UGX93674.1"/>
    </source>
</evidence>
<protein>
    <submittedName>
        <fullName evidence="1">Uncharacterized protein</fullName>
    </submittedName>
</protein>
<reference evidence="2 3" key="3">
    <citation type="journal article" date="2022" name="Int. J. Syst. Evol. Microbiol.">
        <title>Strains of Bradyrhizobium barranii sp. nov. associated with legumes native to Canada are symbionts of soybeans and belong to different subspecies (subsp. barranii subsp. nov. and subsp. apii subsp. nov.) and symbiovars (sv. glycinearum and sv. septentrionale).</title>
        <authorList>
            <person name="Bromfield E.S.P."/>
            <person name="Cloutier S."/>
            <person name="Wasai-Hara S."/>
            <person name="Minamisawa K."/>
        </authorList>
    </citation>
    <scope>NUCLEOTIDE SEQUENCE [LARGE SCALE GENOMIC DNA]</scope>
    <source>
        <strain evidence="2 3">323S2</strain>
    </source>
</reference>